<gene>
    <name evidence="3" type="ORF">C5Y93_18080</name>
</gene>
<feature type="repeat" description="TPR" evidence="1">
    <location>
        <begin position="18"/>
        <end position="51"/>
    </location>
</feature>
<dbReference type="Pfam" id="PF14559">
    <property type="entry name" value="TPR_19"/>
    <property type="match status" value="1"/>
</dbReference>
<accession>A0A2S8GJP9</accession>
<dbReference type="Proteomes" id="UP000237819">
    <property type="component" value="Unassembled WGS sequence"/>
</dbReference>
<sequence length="106" mass="11907">MSRREQIESLLADDPNDSFLLYGLAMEYRKEGAHEKALERFDQLIRQSPPYVPAYFMAGQMLAEAGQANDARSWLRDGIEEAQRQGNGHAAGEMSELLMTLGQMGE</sequence>
<dbReference type="SUPFAM" id="SSF48452">
    <property type="entry name" value="TPR-like"/>
    <property type="match status" value="1"/>
</dbReference>
<keyword evidence="1" id="KW-0802">TPR repeat</keyword>
<dbReference type="InterPro" id="IPR011990">
    <property type="entry name" value="TPR-like_helical_dom_sf"/>
</dbReference>
<dbReference type="Gene3D" id="1.25.40.10">
    <property type="entry name" value="Tetratricopeptide repeat domain"/>
    <property type="match status" value="1"/>
</dbReference>
<feature type="region of interest" description="Disordered" evidence="2">
    <location>
        <begin position="84"/>
        <end position="106"/>
    </location>
</feature>
<organism evidence="3 4">
    <name type="scientific">Blastopirellula marina</name>
    <dbReference type="NCBI Taxonomy" id="124"/>
    <lineage>
        <taxon>Bacteria</taxon>
        <taxon>Pseudomonadati</taxon>
        <taxon>Planctomycetota</taxon>
        <taxon>Planctomycetia</taxon>
        <taxon>Pirellulales</taxon>
        <taxon>Pirellulaceae</taxon>
        <taxon>Blastopirellula</taxon>
    </lineage>
</organism>
<dbReference type="EMBL" id="PUHZ01000018">
    <property type="protein sequence ID" value="PQO44673.1"/>
    <property type="molecule type" value="Genomic_DNA"/>
</dbReference>
<dbReference type="InterPro" id="IPR019734">
    <property type="entry name" value="TPR_rpt"/>
</dbReference>
<comment type="caution">
    <text evidence="3">The sequence shown here is derived from an EMBL/GenBank/DDBJ whole genome shotgun (WGS) entry which is preliminary data.</text>
</comment>
<evidence type="ECO:0000313" key="4">
    <source>
        <dbReference type="Proteomes" id="UP000237819"/>
    </source>
</evidence>
<dbReference type="AlphaFoldDB" id="A0A2S8GJP9"/>
<proteinExistence type="predicted"/>
<reference evidence="3 4" key="1">
    <citation type="submission" date="2018-02" db="EMBL/GenBank/DDBJ databases">
        <title>Comparative genomes isolates from brazilian mangrove.</title>
        <authorList>
            <person name="Araujo J.E."/>
            <person name="Taketani R.G."/>
            <person name="Silva M.C.P."/>
            <person name="Loureco M.V."/>
            <person name="Andreote F.D."/>
        </authorList>
    </citation>
    <scope>NUCLEOTIDE SEQUENCE [LARGE SCALE GENOMIC DNA]</scope>
    <source>
        <strain evidence="3 4">Nap-Phe MGV</strain>
    </source>
</reference>
<protein>
    <submittedName>
        <fullName evidence="3">Uncharacterized protein</fullName>
    </submittedName>
</protein>
<evidence type="ECO:0000313" key="3">
    <source>
        <dbReference type="EMBL" id="PQO44673.1"/>
    </source>
</evidence>
<dbReference type="RefSeq" id="WP_105336847.1">
    <property type="nucleotide sequence ID" value="NZ_PUHZ01000018.1"/>
</dbReference>
<name>A0A2S8GJP9_9BACT</name>
<dbReference type="OrthoDB" id="280886at2"/>
<dbReference type="PROSITE" id="PS50005">
    <property type="entry name" value="TPR"/>
    <property type="match status" value="1"/>
</dbReference>
<evidence type="ECO:0000256" key="2">
    <source>
        <dbReference type="SAM" id="MobiDB-lite"/>
    </source>
</evidence>
<evidence type="ECO:0000256" key="1">
    <source>
        <dbReference type="PROSITE-ProRule" id="PRU00339"/>
    </source>
</evidence>